<dbReference type="Pfam" id="PF09296">
    <property type="entry name" value="NUDIX-like"/>
    <property type="match status" value="1"/>
</dbReference>
<feature type="binding site" evidence="8">
    <location>
        <position position="139"/>
    </location>
    <ligand>
        <name>Zn(2+)</name>
        <dbReference type="ChEBI" id="CHEBI:29105"/>
    </ligand>
</feature>
<feature type="binding site" evidence="8">
    <location>
        <position position="124"/>
    </location>
    <ligand>
        <name>Zn(2+)</name>
        <dbReference type="ChEBI" id="CHEBI:29105"/>
    </ligand>
</feature>
<comment type="function">
    <text evidence="8">mRNA decapping enzyme that specifically removes the nicotinamide adenine dinucleotide (NAD) cap from a subset of mRNAs by hydrolyzing the diphosphate linkage to produce nicotinamide mononucleotide (NMN) and 5' monophosphate mRNA. The NAD-cap is present at the 5'-end of some mRNAs and stabilizes RNA against 5'-processing. Has preference for mRNAs with a 5'-end purine. Catalyzes the hydrolysis of a broad range of dinucleotide pyrophosphates.</text>
</comment>
<feature type="binding site" evidence="8">
    <location>
        <position position="242"/>
    </location>
    <ligand>
        <name>a divalent metal cation</name>
        <dbReference type="ChEBI" id="CHEBI:60240"/>
        <label>3</label>
    </ligand>
</feature>
<dbReference type="InterPro" id="IPR015797">
    <property type="entry name" value="NUDIX_hydrolase-like_dom_sf"/>
</dbReference>
<evidence type="ECO:0000256" key="4">
    <source>
        <dbReference type="ARBA" id="ARBA00022842"/>
    </source>
</evidence>
<dbReference type="GO" id="GO:0035529">
    <property type="term" value="F:NADH pyrophosphatase activity"/>
    <property type="evidence" value="ECO:0007669"/>
    <property type="project" value="TreeGrafter"/>
</dbReference>
<comment type="catalytic activity">
    <reaction evidence="7">
        <text>a 5'-end NAD(+)-phospho-ribonucleoside in mRNA + H2O = a 5'-end phospho-adenosine-phospho-ribonucleoside in mRNA + beta-nicotinamide D-ribonucleotide + 2 H(+)</text>
        <dbReference type="Rhea" id="RHEA:60876"/>
        <dbReference type="Rhea" id="RHEA-COMP:15698"/>
        <dbReference type="Rhea" id="RHEA-COMP:15719"/>
        <dbReference type="ChEBI" id="CHEBI:14649"/>
        <dbReference type="ChEBI" id="CHEBI:15377"/>
        <dbReference type="ChEBI" id="CHEBI:15378"/>
        <dbReference type="ChEBI" id="CHEBI:144029"/>
        <dbReference type="ChEBI" id="CHEBI:144051"/>
    </reaction>
    <physiologicalReaction direction="left-to-right" evidence="7">
        <dbReference type="Rhea" id="RHEA:60877"/>
    </physiologicalReaction>
</comment>
<keyword evidence="2 8" id="KW-0479">Metal-binding</keyword>
<sequence>MPPSRFRPWLGKPSSPSPEIAWFAFRGDELLVRAADNGDLYDIPAAADLADLGVPVVRAQPLGELDGRPCRSAELAQGAPVPEGYAYVSLRRLYGRIDPELFDLAGTAYQVQHWDRAHQYCAACGAELETGLDERVKRCARCASSYFPRITPATIVLVEDGPRILMTRQARFPAGMYGLVAGFVEPGETLEACVAREVHEETGVDIADVTYFGSQPWPFPHQIMVGFTARYTGGELRVDTRELEDARWFHRDALPLLPPPLSIARKLIDAWLARPPRAPARRPPGELAGLQTPGDVMAPAIDERGGGLKGE</sequence>
<evidence type="ECO:0000256" key="1">
    <source>
        <dbReference type="ARBA" id="ARBA00009595"/>
    </source>
</evidence>
<dbReference type="CDD" id="cd03429">
    <property type="entry name" value="NUDIX_NADH_pyrophosphatase_Nudt13"/>
    <property type="match status" value="1"/>
</dbReference>
<reference evidence="11 12" key="1">
    <citation type="submission" date="2015-09" db="EMBL/GenBank/DDBJ databases">
        <title>Sorangium comparison.</title>
        <authorList>
            <person name="Zaburannyi N."/>
            <person name="Bunk B."/>
            <person name="Overmann J."/>
            <person name="Mueller R."/>
        </authorList>
    </citation>
    <scope>NUCLEOTIDE SEQUENCE [LARGE SCALE GENOMIC DNA]</scope>
    <source>
        <strain evidence="11 12">So ce26</strain>
    </source>
</reference>
<comment type="similarity">
    <text evidence="1 8">Belongs to the Nudix hydrolase family. NudC subfamily.</text>
</comment>
<dbReference type="PROSITE" id="PS00893">
    <property type="entry name" value="NUDIX_BOX"/>
    <property type="match status" value="1"/>
</dbReference>
<comment type="catalytic activity">
    <reaction evidence="8">
        <text>NAD(+) + H2O = beta-nicotinamide D-ribonucleotide + AMP + 2 H(+)</text>
        <dbReference type="Rhea" id="RHEA:11800"/>
        <dbReference type="ChEBI" id="CHEBI:14649"/>
        <dbReference type="ChEBI" id="CHEBI:15377"/>
        <dbReference type="ChEBI" id="CHEBI:15378"/>
        <dbReference type="ChEBI" id="CHEBI:57540"/>
        <dbReference type="ChEBI" id="CHEBI:456215"/>
        <dbReference type="EC" id="3.6.1.22"/>
    </reaction>
</comment>
<name>A0A2L0EXB9_SORCE</name>
<evidence type="ECO:0000256" key="5">
    <source>
        <dbReference type="ARBA" id="ARBA00023027"/>
    </source>
</evidence>
<dbReference type="GO" id="GO:0110153">
    <property type="term" value="F:RNA NAD-cap (NMN-forming) hydrolase activity"/>
    <property type="evidence" value="ECO:0007669"/>
    <property type="project" value="RHEA"/>
</dbReference>
<feature type="binding site" evidence="8">
    <location>
        <position position="264"/>
    </location>
    <ligand>
        <name>substrate</name>
    </ligand>
</feature>
<feature type="binding site" evidence="8">
    <location>
        <position position="142"/>
    </location>
    <ligand>
        <name>Zn(2+)</name>
        <dbReference type="ChEBI" id="CHEBI:29105"/>
    </ligand>
</feature>
<dbReference type="HAMAP" id="MF_00297">
    <property type="entry name" value="Nudix_NudC"/>
    <property type="match status" value="1"/>
</dbReference>
<dbReference type="AlphaFoldDB" id="A0A2L0EXB9"/>
<dbReference type="GO" id="GO:0019677">
    <property type="term" value="P:NAD+ catabolic process"/>
    <property type="evidence" value="ECO:0007669"/>
    <property type="project" value="TreeGrafter"/>
</dbReference>
<evidence type="ECO:0000256" key="2">
    <source>
        <dbReference type="ARBA" id="ARBA00022723"/>
    </source>
</evidence>
<dbReference type="Pfam" id="PF09297">
    <property type="entry name" value="Zn_ribbon_NUD"/>
    <property type="match status" value="1"/>
</dbReference>
<dbReference type="InterPro" id="IPR000086">
    <property type="entry name" value="NUDIX_hydrolase_dom"/>
</dbReference>
<proteinExistence type="inferred from homology"/>
<keyword evidence="3 8" id="KW-0378">Hydrolase</keyword>
<comment type="cofactor">
    <cofactor evidence="8">
        <name>Zn(2+)</name>
        <dbReference type="ChEBI" id="CHEBI:29105"/>
    </cofactor>
    <text evidence="8">Binds 1 zinc ion per subunit.</text>
</comment>
<dbReference type="Gene3D" id="3.90.79.20">
    <property type="match status" value="1"/>
</dbReference>
<feature type="binding site" evidence="8">
    <location>
        <position position="91"/>
    </location>
    <ligand>
        <name>substrate</name>
    </ligand>
</feature>
<dbReference type="InterPro" id="IPR015375">
    <property type="entry name" value="NADH_PPase-like_N"/>
</dbReference>
<feature type="binding site" evidence="8">
    <location>
        <position position="201"/>
    </location>
    <ligand>
        <name>a divalent metal cation</name>
        <dbReference type="ChEBI" id="CHEBI:60240"/>
        <label>3</label>
    </ligand>
</feature>
<dbReference type="GO" id="GO:0000287">
    <property type="term" value="F:magnesium ion binding"/>
    <property type="evidence" value="ECO:0007669"/>
    <property type="project" value="UniProtKB-UniRule"/>
</dbReference>
<dbReference type="NCBIfam" id="NF001299">
    <property type="entry name" value="PRK00241.1"/>
    <property type="match status" value="1"/>
</dbReference>
<dbReference type="InterPro" id="IPR050241">
    <property type="entry name" value="NAD-cap_RNA_hydrolase_NudC"/>
</dbReference>
<evidence type="ECO:0000256" key="7">
    <source>
        <dbReference type="ARBA" id="ARBA00023679"/>
    </source>
</evidence>
<feature type="binding site" evidence="8">
    <location>
        <position position="134"/>
    </location>
    <ligand>
        <name>substrate</name>
    </ligand>
</feature>
<feature type="compositionally biased region" description="Basic and acidic residues" evidence="9">
    <location>
        <begin position="301"/>
        <end position="311"/>
    </location>
</feature>
<dbReference type="EMBL" id="CP012673">
    <property type="protein sequence ID" value="AUX43952.1"/>
    <property type="molecule type" value="Genomic_DNA"/>
</dbReference>
<gene>
    <name evidence="8" type="primary">nudC</name>
    <name evidence="11" type="ORF">SOCE26_054080</name>
</gene>
<protein>
    <recommendedName>
        <fullName evidence="8">NAD-capped RNA hydrolase NudC</fullName>
        <shortName evidence="8">DeNADding enzyme NudC</shortName>
        <ecNumber evidence="8">3.6.1.-</ecNumber>
    </recommendedName>
    <alternativeName>
        <fullName evidence="8">NADH pyrophosphatase</fullName>
        <ecNumber evidence="8">3.6.1.22</ecNumber>
    </alternativeName>
</protein>
<dbReference type="Proteomes" id="UP000238348">
    <property type="component" value="Chromosome"/>
</dbReference>
<dbReference type="PANTHER" id="PTHR42904:SF6">
    <property type="entry name" value="NAD-CAPPED RNA HYDROLASE NUDT12"/>
    <property type="match status" value="1"/>
</dbReference>
<dbReference type="EC" id="3.6.1.22" evidence="8"/>
<evidence type="ECO:0000313" key="12">
    <source>
        <dbReference type="Proteomes" id="UP000238348"/>
    </source>
</evidence>
<keyword evidence="4 8" id="KW-0460">Magnesium</keyword>
<dbReference type="GO" id="GO:0000210">
    <property type="term" value="F:NAD+ diphosphatase activity"/>
    <property type="evidence" value="ECO:0007669"/>
    <property type="project" value="UniProtKB-UniRule"/>
</dbReference>
<comment type="cofactor">
    <cofactor evidence="8">
        <name>Mg(2+)</name>
        <dbReference type="ChEBI" id="CHEBI:18420"/>
    </cofactor>
    <cofactor evidence="8">
        <name>Mn(2+)</name>
        <dbReference type="ChEBI" id="CHEBI:29035"/>
    </cofactor>
    <text evidence="8">Divalent metal cations. Mg(2+) or Mn(2+).</text>
</comment>
<feature type="binding site" evidence="8">
    <location>
        <position position="201"/>
    </location>
    <ligand>
        <name>a divalent metal cation</name>
        <dbReference type="ChEBI" id="CHEBI:60240"/>
        <label>1</label>
    </ligand>
</feature>
<organism evidence="11 12">
    <name type="scientific">Sorangium cellulosum</name>
    <name type="common">Polyangium cellulosum</name>
    <dbReference type="NCBI Taxonomy" id="56"/>
    <lineage>
        <taxon>Bacteria</taxon>
        <taxon>Pseudomonadati</taxon>
        <taxon>Myxococcota</taxon>
        <taxon>Polyangia</taxon>
        <taxon>Polyangiales</taxon>
        <taxon>Polyangiaceae</taxon>
        <taxon>Sorangium</taxon>
    </lineage>
</organism>
<feature type="binding site" evidence="8">
    <location>
        <position position="242"/>
    </location>
    <ligand>
        <name>a divalent metal cation</name>
        <dbReference type="ChEBI" id="CHEBI:60240"/>
        <label>1</label>
    </ligand>
</feature>
<dbReference type="SUPFAM" id="SSF55811">
    <property type="entry name" value="Nudix"/>
    <property type="match status" value="2"/>
</dbReference>
<evidence type="ECO:0000259" key="10">
    <source>
        <dbReference type="PROSITE" id="PS51462"/>
    </source>
</evidence>
<comment type="caution">
    <text evidence="8">Lacks conserved residue(s) required for the propagation of feature annotation.</text>
</comment>
<dbReference type="GO" id="GO:0006742">
    <property type="term" value="P:NADP+ catabolic process"/>
    <property type="evidence" value="ECO:0007669"/>
    <property type="project" value="TreeGrafter"/>
</dbReference>
<evidence type="ECO:0000256" key="3">
    <source>
        <dbReference type="ARBA" id="ARBA00022801"/>
    </source>
</evidence>
<dbReference type="PRINTS" id="PR00502">
    <property type="entry name" value="NUDIXFAMILY"/>
</dbReference>
<dbReference type="GO" id="GO:0005829">
    <property type="term" value="C:cytosol"/>
    <property type="evidence" value="ECO:0007669"/>
    <property type="project" value="TreeGrafter"/>
</dbReference>
<dbReference type="OrthoDB" id="9791656at2"/>
<feature type="binding site" evidence="8">
    <location>
        <position position="197"/>
    </location>
    <ligand>
        <name>a divalent metal cation</name>
        <dbReference type="ChEBI" id="CHEBI:60240"/>
        <label>3</label>
    </ligand>
</feature>
<feature type="domain" description="Nudix hydrolase" evidence="10">
    <location>
        <begin position="148"/>
        <end position="274"/>
    </location>
</feature>
<dbReference type="InterPro" id="IPR020476">
    <property type="entry name" value="Nudix_hydrolase"/>
</dbReference>
<dbReference type="GO" id="GO:0008270">
    <property type="term" value="F:zinc ion binding"/>
    <property type="evidence" value="ECO:0007669"/>
    <property type="project" value="UniProtKB-UniRule"/>
</dbReference>
<dbReference type="GO" id="GO:0030145">
    <property type="term" value="F:manganese ion binding"/>
    <property type="evidence" value="ECO:0007669"/>
    <property type="project" value="UniProtKB-UniRule"/>
</dbReference>
<keyword evidence="8" id="KW-0862">Zinc</keyword>
<dbReference type="RefSeq" id="WP_104982548.1">
    <property type="nucleotide sequence ID" value="NZ_CP012673.1"/>
</dbReference>
<evidence type="ECO:0000256" key="9">
    <source>
        <dbReference type="SAM" id="MobiDB-lite"/>
    </source>
</evidence>
<dbReference type="EC" id="3.6.1.-" evidence="8"/>
<feature type="binding site" evidence="8">
    <location>
        <position position="121"/>
    </location>
    <ligand>
        <name>Zn(2+)</name>
        <dbReference type="ChEBI" id="CHEBI:29105"/>
    </ligand>
</feature>
<dbReference type="InterPro" id="IPR020084">
    <property type="entry name" value="NUDIX_hydrolase_CS"/>
</dbReference>
<dbReference type="InterPro" id="IPR049734">
    <property type="entry name" value="NudC-like_C"/>
</dbReference>
<keyword evidence="6 8" id="KW-0464">Manganese</keyword>
<dbReference type="InterPro" id="IPR022925">
    <property type="entry name" value="RNA_Hydrolase_NudC"/>
</dbReference>
<evidence type="ECO:0000313" key="11">
    <source>
        <dbReference type="EMBL" id="AUX43952.1"/>
    </source>
</evidence>
<accession>A0A2L0EXB9</accession>
<evidence type="ECO:0000256" key="8">
    <source>
        <dbReference type="HAMAP-Rule" id="MF_00297"/>
    </source>
</evidence>
<dbReference type="PANTHER" id="PTHR42904">
    <property type="entry name" value="NUDIX HYDROLASE, NUDC SUBFAMILY"/>
    <property type="match status" value="1"/>
</dbReference>
<dbReference type="PROSITE" id="PS51462">
    <property type="entry name" value="NUDIX"/>
    <property type="match status" value="1"/>
</dbReference>
<dbReference type="Pfam" id="PF00293">
    <property type="entry name" value="NUDIX"/>
    <property type="match status" value="1"/>
</dbReference>
<dbReference type="InterPro" id="IPR015376">
    <property type="entry name" value="Znr_NADH_PPase"/>
</dbReference>
<feature type="short sequence motif" description="Nudix box" evidence="8">
    <location>
        <begin position="182"/>
        <end position="203"/>
    </location>
</feature>
<evidence type="ECO:0000256" key="6">
    <source>
        <dbReference type="ARBA" id="ARBA00023211"/>
    </source>
</evidence>
<keyword evidence="5 8" id="KW-0520">NAD</keyword>
<feature type="binding site" evidence="8">
    <location>
        <position position="181"/>
    </location>
    <ligand>
        <name>a divalent metal cation</name>
        <dbReference type="ChEBI" id="CHEBI:60240"/>
        <label>1</label>
    </ligand>
</feature>
<comment type="subunit">
    <text evidence="8">Homodimer.</text>
</comment>
<feature type="region of interest" description="Disordered" evidence="9">
    <location>
        <begin position="278"/>
        <end position="311"/>
    </location>
</feature>
<comment type="catalytic activity">
    <reaction evidence="8">
        <text>NADH + H2O = reduced beta-nicotinamide D-ribonucleotide + AMP + 2 H(+)</text>
        <dbReference type="Rhea" id="RHEA:48868"/>
        <dbReference type="ChEBI" id="CHEBI:15377"/>
        <dbReference type="ChEBI" id="CHEBI:15378"/>
        <dbReference type="ChEBI" id="CHEBI:57945"/>
        <dbReference type="ChEBI" id="CHEBI:90832"/>
        <dbReference type="ChEBI" id="CHEBI:456215"/>
        <dbReference type="EC" id="3.6.1.22"/>
    </reaction>
</comment>
<feature type="binding site" evidence="8">
    <location>
        <position position="197"/>
    </location>
    <ligand>
        <name>a divalent metal cation</name>
        <dbReference type="ChEBI" id="CHEBI:60240"/>
        <label>2</label>
    </ligand>
</feature>
<dbReference type="Gene3D" id="3.90.79.10">
    <property type="entry name" value="Nucleoside Triphosphate Pyrophosphohydrolase"/>
    <property type="match status" value="1"/>
</dbReference>